<sequence>MLSDPTYVEELQDLLNSKVDILDLEALKYDDEMTRWNKMRKIHFMLMKKPKEIRSQFKTRMRIRQSMHDEFIESRLSRTDNPVIKDFWNQINSLDANWSISEGEAAEQEFQKFYYSQEETHEVRVSDERGAGSIGMELWSKLQYNPKIMKMD</sequence>
<organism evidence="1 2">
    <name type="scientific">Necator americanus</name>
    <name type="common">Human hookworm</name>
    <dbReference type="NCBI Taxonomy" id="51031"/>
    <lineage>
        <taxon>Eukaryota</taxon>
        <taxon>Metazoa</taxon>
        <taxon>Ecdysozoa</taxon>
        <taxon>Nematoda</taxon>
        <taxon>Chromadorea</taxon>
        <taxon>Rhabditida</taxon>
        <taxon>Rhabditina</taxon>
        <taxon>Rhabditomorpha</taxon>
        <taxon>Strongyloidea</taxon>
        <taxon>Ancylostomatidae</taxon>
        <taxon>Bunostominae</taxon>
        <taxon>Necator</taxon>
    </lineage>
</organism>
<dbReference type="KEGG" id="nai:NECAME_01119"/>
<dbReference type="OrthoDB" id="5840102at2759"/>
<keyword evidence="2" id="KW-1185">Reference proteome</keyword>
<reference evidence="2" key="1">
    <citation type="journal article" date="2014" name="Nat. Genet.">
        <title>Genome of the human hookworm Necator americanus.</title>
        <authorList>
            <person name="Tang Y.T."/>
            <person name="Gao X."/>
            <person name="Rosa B.A."/>
            <person name="Abubucker S."/>
            <person name="Hallsworth-Pepin K."/>
            <person name="Martin J."/>
            <person name="Tyagi R."/>
            <person name="Heizer E."/>
            <person name="Zhang X."/>
            <person name="Bhonagiri-Palsikar V."/>
            <person name="Minx P."/>
            <person name="Warren W.C."/>
            <person name="Wang Q."/>
            <person name="Zhan B."/>
            <person name="Hotez P.J."/>
            <person name="Sternberg P.W."/>
            <person name="Dougall A."/>
            <person name="Gaze S.T."/>
            <person name="Mulvenna J."/>
            <person name="Sotillo J."/>
            <person name="Ranganathan S."/>
            <person name="Rabelo E.M."/>
            <person name="Wilson R.K."/>
            <person name="Felgner P.L."/>
            <person name="Bethony J."/>
            <person name="Hawdon J.M."/>
            <person name="Gasser R.B."/>
            <person name="Loukas A."/>
            <person name="Mitreva M."/>
        </authorList>
    </citation>
    <scope>NUCLEOTIDE SEQUENCE [LARGE SCALE GENOMIC DNA]</scope>
</reference>
<dbReference type="OMA" id="DANWSIS"/>
<evidence type="ECO:0000313" key="2">
    <source>
        <dbReference type="Proteomes" id="UP000053676"/>
    </source>
</evidence>
<protein>
    <submittedName>
        <fullName evidence="1">Uncharacterized protein</fullName>
    </submittedName>
</protein>
<proteinExistence type="predicted"/>
<dbReference type="Proteomes" id="UP000053676">
    <property type="component" value="Unassembled WGS sequence"/>
</dbReference>
<gene>
    <name evidence="1" type="ORF">NECAME_01119</name>
</gene>
<dbReference type="EMBL" id="KI669176">
    <property type="protein sequence ID" value="ETN69009.1"/>
    <property type="molecule type" value="Genomic_DNA"/>
</dbReference>
<name>W2SH87_NECAM</name>
<accession>W2SH87</accession>
<evidence type="ECO:0000313" key="1">
    <source>
        <dbReference type="EMBL" id="ETN69009.1"/>
    </source>
</evidence>
<dbReference type="AlphaFoldDB" id="W2SH87"/>